<evidence type="ECO:0000259" key="4">
    <source>
        <dbReference type="SMART" id="SM00761"/>
    </source>
</evidence>
<evidence type="ECO:0000256" key="3">
    <source>
        <dbReference type="SAM" id="MobiDB-lite"/>
    </source>
</evidence>
<dbReference type="InterPro" id="IPR003822">
    <property type="entry name" value="PAH"/>
</dbReference>
<dbReference type="InParanoid" id="A0A163KYG4"/>
<name>A0A163KYG4_ABSGL</name>
<comment type="subcellular location">
    <subcellularLocation>
        <location evidence="1">Nucleus</location>
    </subcellularLocation>
</comment>
<dbReference type="AlphaFoldDB" id="A0A163KYG4"/>
<feature type="region of interest" description="Disordered" evidence="3">
    <location>
        <begin position="601"/>
        <end position="650"/>
    </location>
</feature>
<dbReference type="InterPro" id="IPR013194">
    <property type="entry name" value="HDAC_interact_dom"/>
</dbReference>
<keyword evidence="2" id="KW-0539">Nucleus</keyword>
<dbReference type="InterPro" id="IPR039774">
    <property type="entry name" value="Sin3-like"/>
</dbReference>
<evidence type="ECO:0000313" key="6">
    <source>
        <dbReference type="Proteomes" id="UP000078561"/>
    </source>
</evidence>
<gene>
    <name evidence="5" type="primary">ABSGL_07261.1 scaffold 8717</name>
</gene>
<evidence type="ECO:0000313" key="5">
    <source>
        <dbReference type="EMBL" id="SAM01520.1"/>
    </source>
</evidence>
<feature type="region of interest" description="Disordered" evidence="3">
    <location>
        <begin position="109"/>
        <end position="175"/>
    </location>
</feature>
<protein>
    <recommendedName>
        <fullName evidence="4">Histone deacetylase interacting domain-containing protein</fullName>
    </recommendedName>
</protein>
<organism evidence="5">
    <name type="scientific">Absidia glauca</name>
    <name type="common">Pin mould</name>
    <dbReference type="NCBI Taxonomy" id="4829"/>
    <lineage>
        <taxon>Eukaryota</taxon>
        <taxon>Fungi</taxon>
        <taxon>Fungi incertae sedis</taxon>
        <taxon>Mucoromycota</taxon>
        <taxon>Mucoromycotina</taxon>
        <taxon>Mucoromycetes</taxon>
        <taxon>Mucorales</taxon>
        <taxon>Cunninghamellaceae</taxon>
        <taxon>Absidia</taxon>
    </lineage>
</organism>
<reference evidence="5" key="1">
    <citation type="submission" date="2016-04" db="EMBL/GenBank/DDBJ databases">
        <authorList>
            <person name="Evans L.H."/>
            <person name="Alamgir A."/>
            <person name="Owens N."/>
            <person name="Weber N.D."/>
            <person name="Virtaneva K."/>
            <person name="Barbian K."/>
            <person name="Babar A."/>
            <person name="Rosenke K."/>
        </authorList>
    </citation>
    <scope>NUCLEOTIDE SEQUENCE [LARGE SCALE GENOMIC DNA]</scope>
    <source>
        <strain evidence="5">CBS 101.48</strain>
    </source>
</reference>
<dbReference type="Pfam" id="PF02671">
    <property type="entry name" value="PAH"/>
    <property type="match status" value="1"/>
</dbReference>
<evidence type="ECO:0000256" key="1">
    <source>
        <dbReference type="ARBA" id="ARBA00004123"/>
    </source>
</evidence>
<dbReference type="SMART" id="SM00761">
    <property type="entry name" value="HDAC_interact"/>
    <property type="match status" value="1"/>
</dbReference>
<dbReference type="PANTHER" id="PTHR12346">
    <property type="entry name" value="SIN3B-RELATED"/>
    <property type="match status" value="1"/>
</dbReference>
<feature type="compositionally biased region" description="Low complexity" evidence="3">
    <location>
        <begin position="276"/>
        <end position="289"/>
    </location>
</feature>
<dbReference type="InterPro" id="IPR036600">
    <property type="entry name" value="PAH_sf"/>
</dbReference>
<dbReference type="Pfam" id="PF08295">
    <property type="entry name" value="Sin3_corepress"/>
    <property type="match status" value="1"/>
</dbReference>
<dbReference type="PANTHER" id="PTHR12346:SF58">
    <property type="entry name" value="PAIRED AMPHIPATHIC HELIX PROTEIN PST2"/>
    <property type="match status" value="1"/>
</dbReference>
<dbReference type="OrthoDB" id="10265969at2759"/>
<accession>A0A163KYG4</accession>
<dbReference type="EMBL" id="LT553527">
    <property type="protein sequence ID" value="SAM01520.1"/>
    <property type="molecule type" value="Genomic_DNA"/>
</dbReference>
<dbReference type="GO" id="GO:0000122">
    <property type="term" value="P:negative regulation of transcription by RNA polymerase II"/>
    <property type="evidence" value="ECO:0007669"/>
    <property type="project" value="TreeGrafter"/>
</dbReference>
<dbReference type="STRING" id="4829.A0A163KYG4"/>
<dbReference type="Pfam" id="PF16879">
    <property type="entry name" value="Sin3a_C"/>
    <property type="match status" value="1"/>
</dbReference>
<feature type="compositionally biased region" description="Low complexity" evidence="3">
    <location>
        <begin position="602"/>
        <end position="615"/>
    </location>
</feature>
<feature type="compositionally biased region" description="Polar residues" evidence="3">
    <location>
        <begin position="290"/>
        <end position="302"/>
    </location>
</feature>
<evidence type="ECO:0000256" key="2">
    <source>
        <dbReference type="ARBA" id="ARBA00023242"/>
    </source>
</evidence>
<feature type="domain" description="Histone deacetylase interacting" evidence="4">
    <location>
        <begin position="295"/>
        <end position="396"/>
    </location>
</feature>
<proteinExistence type="predicted"/>
<feature type="region of interest" description="Disordered" evidence="3">
    <location>
        <begin position="513"/>
        <end position="545"/>
    </location>
</feature>
<dbReference type="GO" id="GO:0070822">
    <property type="term" value="C:Sin3-type complex"/>
    <property type="evidence" value="ECO:0007669"/>
    <property type="project" value="TreeGrafter"/>
</dbReference>
<dbReference type="InterPro" id="IPR031693">
    <property type="entry name" value="Sin3_C"/>
</dbReference>
<dbReference type="GO" id="GO:0003714">
    <property type="term" value="F:transcription corepressor activity"/>
    <property type="evidence" value="ECO:0007669"/>
    <property type="project" value="InterPro"/>
</dbReference>
<dbReference type="SUPFAM" id="SSF47762">
    <property type="entry name" value="PAH2 domain"/>
    <property type="match status" value="1"/>
</dbReference>
<dbReference type="Proteomes" id="UP000078561">
    <property type="component" value="Unassembled WGS sequence"/>
</dbReference>
<keyword evidence="6" id="KW-1185">Reference proteome</keyword>
<sequence>MSNSAPITAARHSHPQDLEFEKNLKSLIQKTKRLYNTPAKTLDRISLIVSRSQHSSAPTESIVRKVHRLSTFKPDFILYLTREVSALFAQYKQSISSLGIAGSSHLLNEQMDDKNKPDSDCAMGEANGDISMDSIGQSDDGICNNNNNNGSSSNGGSGTNNHNVSDLRSTLPSKRPLEEQQLTLEGRQLRKVLQHGQPTLIQQIRQHIGQHDTFQSFLELLTMYDAHLIDHLELVRRASPFLGRDQPLLDRFKRGIMDDRADDGLDTRANDALIMSPSIQPSPSSSTPSATNHNSNKDNSTSYRWIPKALRNENCSGRDDTCWEVLNDEYVSHPTWASEDNGFLSSNKSKSEEKLHQVEDERYALDIEININYDVLTLMKAYLKQILDLPVEQQQTVKLCPENDGYSPLGYTQVIKKLYDTHDNQQQVLKSLLSSPATVLPGFIKLMKQRDADLRDKRNAMLFSWNETVADNYYKFLDYQWESNKPEGRKIFTTQQLVTEIDALWHEQQLQTALKQQRERSQQSLNETPTPESRHPSRPLLSLPPPQLVYTFGDPSIIYDICDLMLLSSYEQRMYNPKDTTAIQRFIVDFIPPLFGLPPRVNSSTDSRSNNTSSTAIHTTKASAHTQRQQQRKDHPKNRDKKQPPAQHIRVEPRLFIGNEHWYCMIRYFQMIYDSLAHIQYIDWRYRKAHRETKRKCVALVDPEKKPHLLALGKKGNVPAKVNTHTAMSLSLLVKIDLSQGYYNAALQIIHRCLRGKLSQLDLEDGIRYLFGVQAHVTFNIGNILASLLQQVHSIATHDNLETILELFQYYQPYRPKASESVIRYKAEAAAIGPKTKQFLMVADARQLRLQMIGDNEVLFPGLTKNYLDYLDSFKNRKRKTIGVKRKDMSKVFLERNIEKEDKRKKSNIYLCQGLKYEICQATYRMGFVQDTEDAYARQAVRPRKKRK</sequence>
<feature type="compositionally biased region" description="Polar residues" evidence="3">
    <location>
        <begin position="616"/>
        <end position="629"/>
    </location>
</feature>
<dbReference type="Gene3D" id="1.20.1160.11">
    <property type="entry name" value="Paired amphipathic helix"/>
    <property type="match status" value="1"/>
</dbReference>
<feature type="region of interest" description="Disordered" evidence="3">
    <location>
        <begin position="275"/>
        <end position="302"/>
    </location>
</feature>